<gene>
    <name evidence="1" type="ORF">GALL_547510</name>
</gene>
<dbReference type="AlphaFoldDB" id="A0A1J5P8D0"/>
<comment type="caution">
    <text evidence="1">The sequence shown here is derived from an EMBL/GenBank/DDBJ whole genome shotgun (WGS) entry which is preliminary data.</text>
</comment>
<reference evidence="1" key="1">
    <citation type="submission" date="2016-10" db="EMBL/GenBank/DDBJ databases">
        <title>Sequence of Gallionella enrichment culture.</title>
        <authorList>
            <person name="Poehlein A."/>
            <person name="Muehling M."/>
            <person name="Daniel R."/>
        </authorList>
    </citation>
    <scope>NUCLEOTIDE SEQUENCE</scope>
</reference>
<organism evidence="1">
    <name type="scientific">mine drainage metagenome</name>
    <dbReference type="NCBI Taxonomy" id="410659"/>
    <lineage>
        <taxon>unclassified sequences</taxon>
        <taxon>metagenomes</taxon>
        <taxon>ecological metagenomes</taxon>
    </lineage>
</organism>
<dbReference type="EMBL" id="MLJW01008768">
    <property type="protein sequence ID" value="OIQ63708.1"/>
    <property type="molecule type" value="Genomic_DNA"/>
</dbReference>
<evidence type="ECO:0000313" key="1">
    <source>
        <dbReference type="EMBL" id="OIQ63708.1"/>
    </source>
</evidence>
<name>A0A1J5P8D0_9ZZZZ</name>
<accession>A0A1J5P8D0</accession>
<proteinExistence type="predicted"/>
<sequence>MPADLACYLTADNGRVQQNLFGTLVMAHCLTGAHPHTSVLLSMKKEKPEIRPVEFIGYQDTMTFLLKARDQLRTILEESTLYPNPAPWMPEDLKSERWATTYMWLGGRARTVRVKIAVDQPGMVTIGVNKAHSDRYWDARVDITETVHAITREAEFDFPLLCDEAFSYAVYGRALPGCKIIHVSVVLDDARAYSPVAMNVSRPTEANLEPPPPMDTRALSLYLLKRVAKAALRRLSGAR</sequence>
<protein>
    <submittedName>
        <fullName evidence="1">Uncharacterized protein</fullName>
    </submittedName>
</protein>